<evidence type="ECO:0000256" key="7">
    <source>
        <dbReference type="SAM" id="Phobius"/>
    </source>
</evidence>
<dbReference type="InterPro" id="IPR027470">
    <property type="entry name" value="Cation_efflux_CTD"/>
</dbReference>
<comment type="similarity">
    <text evidence="2">Belongs to the cation diffusion facilitator (CDF) transporter (TC 2.A.4) family.</text>
</comment>
<dbReference type="Gene3D" id="3.30.70.1350">
    <property type="entry name" value="Cation efflux protein, cytoplasmic domain"/>
    <property type="match status" value="1"/>
</dbReference>
<evidence type="ECO:0000256" key="4">
    <source>
        <dbReference type="ARBA" id="ARBA00022692"/>
    </source>
</evidence>
<evidence type="ECO:0000259" key="8">
    <source>
        <dbReference type="Pfam" id="PF01545"/>
    </source>
</evidence>
<dbReference type="PANTHER" id="PTHR43840">
    <property type="entry name" value="MITOCHONDRIAL METAL TRANSPORTER 1-RELATED"/>
    <property type="match status" value="1"/>
</dbReference>
<dbReference type="GO" id="GO:0005886">
    <property type="term" value="C:plasma membrane"/>
    <property type="evidence" value="ECO:0007669"/>
    <property type="project" value="TreeGrafter"/>
</dbReference>
<organism evidence="10 11">
    <name type="scientific">Paludibaculum fermentans</name>
    <dbReference type="NCBI Taxonomy" id="1473598"/>
    <lineage>
        <taxon>Bacteria</taxon>
        <taxon>Pseudomonadati</taxon>
        <taxon>Acidobacteriota</taxon>
        <taxon>Terriglobia</taxon>
        <taxon>Bryobacterales</taxon>
        <taxon>Bryobacteraceae</taxon>
        <taxon>Paludibaculum</taxon>
    </lineage>
</organism>
<dbReference type="SUPFAM" id="SSF160240">
    <property type="entry name" value="Cation efflux protein cytoplasmic domain-like"/>
    <property type="match status" value="1"/>
</dbReference>
<dbReference type="KEGG" id="pfer:IRI77_29775"/>
<keyword evidence="4 7" id="KW-0812">Transmembrane</keyword>
<feature type="transmembrane region" description="Helical" evidence="7">
    <location>
        <begin position="158"/>
        <end position="177"/>
    </location>
</feature>
<evidence type="ECO:0000256" key="3">
    <source>
        <dbReference type="ARBA" id="ARBA00022448"/>
    </source>
</evidence>
<feature type="domain" description="Cation efflux protein cytoplasmic" evidence="9">
    <location>
        <begin position="228"/>
        <end position="289"/>
    </location>
</feature>
<accession>A0A7S7NNM0</accession>
<evidence type="ECO:0000256" key="1">
    <source>
        <dbReference type="ARBA" id="ARBA00004141"/>
    </source>
</evidence>
<name>A0A7S7NNM0_PALFE</name>
<dbReference type="Pfam" id="PF16916">
    <property type="entry name" value="ZT_dimer"/>
    <property type="match status" value="1"/>
</dbReference>
<feature type="transmembrane region" description="Helical" evidence="7">
    <location>
        <begin position="183"/>
        <end position="201"/>
    </location>
</feature>
<evidence type="ECO:0000256" key="6">
    <source>
        <dbReference type="ARBA" id="ARBA00023136"/>
    </source>
</evidence>
<feature type="domain" description="Cation efflux protein transmembrane" evidence="8">
    <location>
        <begin position="16"/>
        <end position="208"/>
    </location>
</feature>
<dbReference type="InterPro" id="IPR036837">
    <property type="entry name" value="Cation_efflux_CTD_sf"/>
</dbReference>
<dbReference type="InterPro" id="IPR058533">
    <property type="entry name" value="Cation_efflux_TM"/>
</dbReference>
<dbReference type="InterPro" id="IPR027469">
    <property type="entry name" value="Cation_efflux_TMD_sf"/>
</dbReference>
<keyword evidence="5 7" id="KW-1133">Transmembrane helix</keyword>
<proteinExistence type="inferred from homology"/>
<keyword evidence="3" id="KW-0813">Transport</keyword>
<keyword evidence="11" id="KW-1185">Reference proteome</keyword>
<dbReference type="EMBL" id="CP063849">
    <property type="protein sequence ID" value="QOY86930.1"/>
    <property type="molecule type" value="Genomic_DNA"/>
</dbReference>
<dbReference type="AlphaFoldDB" id="A0A7S7NNM0"/>
<dbReference type="SUPFAM" id="SSF161111">
    <property type="entry name" value="Cation efflux protein transmembrane domain-like"/>
    <property type="match status" value="1"/>
</dbReference>
<dbReference type="GO" id="GO:0006882">
    <property type="term" value="P:intracellular zinc ion homeostasis"/>
    <property type="evidence" value="ECO:0007669"/>
    <property type="project" value="TreeGrafter"/>
</dbReference>
<dbReference type="InterPro" id="IPR050291">
    <property type="entry name" value="CDF_Transporter"/>
</dbReference>
<comment type="subcellular location">
    <subcellularLocation>
        <location evidence="1">Membrane</location>
        <topology evidence="1">Multi-pass membrane protein</topology>
    </subcellularLocation>
</comment>
<dbReference type="NCBIfam" id="TIGR01297">
    <property type="entry name" value="CDF"/>
    <property type="match status" value="1"/>
</dbReference>
<dbReference type="GO" id="GO:0015093">
    <property type="term" value="F:ferrous iron transmembrane transporter activity"/>
    <property type="evidence" value="ECO:0007669"/>
    <property type="project" value="TreeGrafter"/>
</dbReference>
<keyword evidence="6 7" id="KW-0472">Membrane</keyword>
<dbReference type="Pfam" id="PF01545">
    <property type="entry name" value="Cation_efflux"/>
    <property type="match status" value="1"/>
</dbReference>
<dbReference type="RefSeq" id="WP_194448599.1">
    <property type="nucleotide sequence ID" value="NZ_CP063849.1"/>
</dbReference>
<dbReference type="PANTHER" id="PTHR43840:SF15">
    <property type="entry name" value="MITOCHONDRIAL METAL TRANSPORTER 1-RELATED"/>
    <property type="match status" value="1"/>
</dbReference>
<dbReference type="GO" id="GO:0015341">
    <property type="term" value="F:zinc efflux antiporter activity"/>
    <property type="evidence" value="ECO:0007669"/>
    <property type="project" value="TreeGrafter"/>
</dbReference>
<feature type="transmembrane region" description="Helical" evidence="7">
    <location>
        <begin position="12"/>
        <end position="35"/>
    </location>
</feature>
<protein>
    <submittedName>
        <fullName evidence="10">Cation transporter</fullName>
    </submittedName>
</protein>
<feature type="transmembrane region" description="Helical" evidence="7">
    <location>
        <begin position="47"/>
        <end position="63"/>
    </location>
</feature>
<dbReference type="Gene3D" id="1.20.1510.10">
    <property type="entry name" value="Cation efflux protein transmembrane domain"/>
    <property type="match status" value="1"/>
</dbReference>
<evidence type="ECO:0000313" key="10">
    <source>
        <dbReference type="EMBL" id="QOY86930.1"/>
    </source>
</evidence>
<evidence type="ECO:0000313" key="11">
    <source>
        <dbReference type="Proteomes" id="UP000593892"/>
    </source>
</evidence>
<evidence type="ECO:0000256" key="2">
    <source>
        <dbReference type="ARBA" id="ARBA00008114"/>
    </source>
</evidence>
<gene>
    <name evidence="10" type="ORF">IRI77_29775</name>
</gene>
<dbReference type="GO" id="GO:0015086">
    <property type="term" value="F:cadmium ion transmembrane transporter activity"/>
    <property type="evidence" value="ECO:0007669"/>
    <property type="project" value="TreeGrafter"/>
</dbReference>
<dbReference type="Proteomes" id="UP000593892">
    <property type="component" value="Chromosome"/>
</dbReference>
<feature type="transmembrane region" description="Helical" evidence="7">
    <location>
        <begin position="84"/>
        <end position="104"/>
    </location>
</feature>
<sequence length="302" mass="32965">MTQSKGSDAPVFAMRLSLWTGVAMLLAKSGAWLLTGSSAIFSDALESVIHLAAVAFASFSLWLSRRPANERFHYGYERITFFSAGFEGALIAAAAVAIIVTAIYKWMQGLQLEALGLGALITLAAGLLNGGLGWYLIRTGRRNNSIILVANGKHVFTDCWTSLGVIVGLVLVMITGWKPFDPICAIVMAANILWSGGVLMWTSARGLLDYADPETERLLRARLDALVVELGVEYHEFRLRETGGRVLVELHLLFPDSLPIGQAHATATQLESELAACLDRPVEIITHLEGKEDHEERHPGRR</sequence>
<evidence type="ECO:0000259" key="9">
    <source>
        <dbReference type="Pfam" id="PF16916"/>
    </source>
</evidence>
<dbReference type="InterPro" id="IPR002524">
    <property type="entry name" value="Cation_efflux"/>
</dbReference>
<evidence type="ECO:0000256" key="5">
    <source>
        <dbReference type="ARBA" id="ARBA00022989"/>
    </source>
</evidence>
<feature type="transmembrane region" description="Helical" evidence="7">
    <location>
        <begin position="116"/>
        <end position="137"/>
    </location>
</feature>
<reference evidence="10 11" key="1">
    <citation type="submission" date="2020-10" db="EMBL/GenBank/DDBJ databases">
        <title>Complete genome sequence of Paludibaculum fermentans P105T, a facultatively anaerobic acidobacterium capable of dissimilatory Fe(III) reduction.</title>
        <authorList>
            <person name="Dedysh S.N."/>
            <person name="Beletsky A.V."/>
            <person name="Kulichevskaya I.S."/>
            <person name="Mardanov A.V."/>
            <person name="Ravin N.V."/>
        </authorList>
    </citation>
    <scope>NUCLEOTIDE SEQUENCE [LARGE SCALE GENOMIC DNA]</scope>
    <source>
        <strain evidence="10 11">P105</strain>
    </source>
</reference>